<evidence type="ECO:0000259" key="1">
    <source>
        <dbReference type="Pfam" id="PF20240"/>
    </source>
</evidence>
<comment type="caution">
    <text evidence="2">The sequence shown here is derived from an EMBL/GenBank/DDBJ whole genome shotgun (WGS) entry which is preliminary data.</text>
</comment>
<feature type="domain" description="DUF6597" evidence="1">
    <location>
        <begin position="20"/>
        <end position="94"/>
    </location>
</feature>
<dbReference type="AlphaFoldDB" id="W4Q9Z2"/>
<keyword evidence="3" id="KW-1185">Reference proteome</keyword>
<protein>
    <submittedName>
        <fullName evidence="2">Transcriptional regulator</fullName>
    </submittedName>
</protein>
<dbReference type="RefSeq" id="WP_035339766.1">
    <property type="nucleotide sequence ID" value="NZ_BAUU01000001.1"/>
</dbReference>
<dbReference type="InterPro" id="IPR046532">
    <property type="entry name" value="DUF6597"/>
</dbReference>
<name>W4Q9Z2_9BACI</name>
<organism evidence="2 3">
    <name type="scientific">Halalkalibacter hemicellulosilyticusJCM 9152</name>
    <dbReference type="NCBI Taxonomy" id="1236971"/>
    <lineage>
        <taxon>Bacteria</taxon>
        <taxon>Bacillati</taxon>
        <taxon>Bacillota</taxon>
        <taxon>Bacilli</taxon>
        <taxon>Bacillales</taxon>
        <taxon>Bacillaceae</taxon>
        <taxon>Halalkalibacter</taxon>
    </lineage>
</organism>
<dbReference type="Proteomes" id="UP000018895">
    <property type="component" value="Unassembled WGS sequence"/>
</dbReference>
<dbReference type="Pfam" id="PF20240">
    <property type="entry name" value="DUF6597"/>
    <property type="match status" value="1"/>
</dbReference>
<sequence>MKFLERLQTLTAKPHQTGYEEYKPHPILQPYIHCFWFDQRLQSQTRVIPDLCLDILIYMDEGLNRVRSVFSGMNDTYFDTTTELASAVLGIRFFGWSGWLFSEEDFTSTKNMIGDSKEYFPVLTSLIRSEYFISANLAQKIKLIENVLLNRLVEERKQFHPDFLNSMDLILQSNGPIAQKDLTRHCAIGERQLERLFRMYTGLSPKK</sequence>
<dbReference type="STRING" id="1236971.JCM9152_136"/>
<evidence type="ECO:0000313" key="2">
    <source>
        <dbReference type="EMBL" id="GAE28802.1"/>
    </source>
</evidence>
<proteinExistence type="predicted"/>
<dbReference type="EMBL" id="BAUU01000001">
    <property type="protein sequence ID" value="GAE28802.1"/>
    <property type="molecule type" value="Genomic_DNA"/>
</dbReference>
<evidence type="ECO:0000313" key="3">
    <source>
        <dbReference type="Proteomes" id="UP000018895"/>
    </source>
</evidence>
<accession>W4Q9Z2</accession>
<gene>
    <name evidence="2" type="ORF">JCM9152_136</name>
</gene>
<reference evidence="2" key="1">
    <citation type="journal article" date="2014" name="Genome Announc.">
        <title>Draft Genome Sequences of Three Alkaliphilic Bacillus Strains, Bacillus wakoensis JCM 9140T, Bacillus akibai JCM 9157T, and Bacillus hemicellulosilyticus JCM 9152T.</title>
        <authorList>
            <person name="Yuki M."/>
            <person name="Oshima K."/>
            <person name="Suda W."/>
            <person name="Oshida Y."/>
            <person name="Kitamura K."/>
            <person name="Iida T."/>
            <person name="Hattori M."/>
            <person name="Ohkuma M."/>
        </authorList>
    </citation>
    <scope>NUCLEOTIDE SEQUENCE [LARGE SCALE GENOMIC DNA]</scope>
    <source>
        <strain evidence="2">JCM 9152</strain>
    </source>
</reference>
<dbReference type="OrthoDB" id="323290at2"/>